<protein>
    <submittedName>
        <fullName evidence="1">Uncharacterized protein</fullName>
    </submittedName>
</protein>
<dbReference type="EMBL" id="JARBHB010000004">
    <property type="protein sequence ID" value="KAJ8885874.1"/>
    <property type="molecule type" value="Genomic_DNA"/>
</dbReference>
<reference evidence="1 2" key="1">
    <citation type="submission" date="2023-02" db="EMBL/GenBank/DDBJ databases">
        <title>LHISI_Scaffold_Assembly.</title>
        <authorList>
            <person name="Stuart O.P."/>
            <person name="Cleave R."/>
            <person name="Magrath M.J.L."/>
            <person name="Mikheyev A.S."/>
        </authorList>
    </citation>
    <scope>NUCLEOTIDE SEQUENCE [LARGE SCALE GENOMIC DNA]</scope>
    <source>
        <strain evidence="1">Daus_M_001</strain>
        <tissue evidence="1">Leg muscle</tissue>
    </source>
</reference>
<dbReference type="Proteomes" id="UP001159363">
    <property type="component" value="Chromosome X"/>
</dbReference>
<proteinExistence type="predicted"/>
<sequence length="109" mass="12740">MALYEHRTCALSDVCSVFRSFRNESTLSNEFVCYIHHSIQATGYGPSVALINCKNREMFVTLAQWRPHFSNMLETSNHLMHRIMLILEQSRVAEVLMKKPSEEEKDFKE</sequence>
<gene>
    <name evidence="1" type="ORF">PR048_012080</name>
</gene>
<accession>A0ABQ9HNF4</accession>
<evidence type="ECO:0000313" key="1">
    <source>
        <dbReference type="EMBL" id="KAJ8885874.1"/>
    </source>
</evidence>
<name>A0ABQ9HNF4_9NEOP</name>
<keyword evidence="2" id="KW-1185">Reference proteome</keyword>
<evidence type="ECO:0000313" key="2">
    <source>
        <dbReference type="Proteomes" id="UP001159363"/>
    </source>
</evidence>
<comment type="caution">
    <text evidence="1">The sequence shown here is derived from an EMBL/GenBank/DDBJ whole genome shotgun (WGS) entry which is preliminary data.</text>
</comment>
<organism evidence="1 2">
    <name type="scientific">Dryococelus australis</name>
    <dbReference type="NCBI Taxonomy" id="614101"/>
    <lineage>
        <taxon>Eukaryota</taxon>
        <taxon>Metazoa</taxon>
        <taxon>Ecdysozoa</taxon>
        <taxon>Arthropoda</taxon>
        <taxon>Hexapoda</taxon>
        <taxon>Insecta</taxon>
        <taxon>Pterygota</taxon>
        <taxon>Neoptera</taxon>
        <taxon>Polyneoptera</taxon>
        <taxon>Phasmatodea</taxon>
        <taxon>Verophasmatodea</taxon>
        <taxon>Anareolatae</taxon>
        <taxon>Phasmatidae</taxon>
        <taxon>Eurycanthinae</taxon>
        <taxon>Dryococelus</taxon>
    </lineage>
</organism>